<evidence type="ECO:0000256" key="5">
    <source>
        <dbReference type="ARBA" id="ARBA00022764"/>
    </source>
</evidence>
<proteinExistence type="inferred from homology"/>
<dbReference type="Proteomes" id="UP000545507">
    <property type="component" value="Unassembled WGS sequence"/>
</dbReference>
<dbReference type="InterPro" id="IPR014167">
    <property type="entry name" value="Tol-Pal_TolB"/>
</dbReference>
<feature type="domain" description="TolB N-terminal" evidence="8">
    <location>
        <begin position="38"/>
        <end position="137"/>
    </location>
</feature>
<dbReference type="SUPFAM" id="SSF52964">
    <property type="entry name" value="TolB, N-terminal domain"/>
    <property type="match status" value="1"/>
</dbReference>
<organism evidence="9 10">
    <name type="scientific">Hydrogenophaga aromaticivorans</name>
    <dbReference type="NCBI Taxonomy" id="2610898"/>
    <lineage>
        <taxon>Bacteria</taxon>
        <taxon>Pseudomonadati</taxon>
        <taxon>Pseudomonadota</taxon>
        <taxon>Betaproteobacteria</taxon>
        <taxon>Burkholderiales</taxon>
        <taxon>Comamonadaceae</taxon>
        <taxon>Hydrogenophaga</taxon>
    </lineage>
</organism>
<keyword evidence="5 7" id="KW-0574">Periplasm</keyword>
<dbReference type="PANTHER" id="PTHR36842:SF1">
    <property type="entry name" value="PROTEIN TOLB"/>
    <property type="match status" value="1"/>
</dbReference>
<evidence type="ECO:0000256" key="6">
    <source>
        <dbReference type="ARBA" id="ARBA00023306"/>
    </source>
</evidence>
<protein>
    <recommendedName>
        <fullName evidence="7">Tol-Pal system protein TolB</fullName>
    </recommendedName>
</protein>
<evidence type="ECO:0000259" key="8">
    <source>
        <dbReference type="Pfam" id="PF04052"/>
    </source>
</evidence>
<comment type="function">
    <text evidence="7">Part of the Tol-Pal system, which plays a role in outer membrane invagination during cell division and is important for maintaining outer membrane integrity.</text>
</comment>
<reference evidence="9 10" key="1">
    <citation type="submission" date="2019-09" db="EMBL/GenBank/DDBJ databases">
        <title>Hydrogenophaga aromatica sp. nov., isolated from a para-xylene-degrading enrichment culture.</title>
        <authorList>
            <person name="Tancsics A."/>
            <person name="Banerjee S."/>
        </authorList>
    </citation>
    <scope>NUCLEOTIDE SEQUENCE [LARGE SCALE GENOMIC DNA]</scope>
    <source>
        <strain evidence="9 10">D2P1</strain>
    </source>
</reference>
<comment type="caution">
    <text evidence="9">The sequence shown here is derived from an EMBL/GenBank/DDBJ whole genome shotgun (WGS) entry which is preliminary data.</text>
</comment>
<dbReference type="InterPro" id="IPR007195">
    <property type="entry name" value="TolB_N"/>
</dbReference>
<evidence type="ECO:0000313" key="10">
    <source>
        <dbReference type="Proteomes" id="UP000545507"/>
    </source>
</evidence>
<keyword evidence="3 7" id="KW-0132">Cell division</keyword>
<evidence type="ECO:0000256" key="1">
    <source>
        <dbReference type="ARBA" id="ARBA00004418"/>
    </source>
</evidence>
<dbReference type="NCBIfam" id="TIGR02800">
    <property type="entry name" value="propeller_TolB"/>
    <property type="match status" value="1"/>
</dbReference>
<dbReference type="PANTHER" id="PTHR36842">
    <property type="entry name" value="PROTEIN TOLB HOMOLOG"/>
    <property type="match status" value="1"/>
</dbReference>
<name>A0A7Y8GTZ2_9BURK</name>
<comment type="subunit">
    <text evidence="7">The Tol-Pal system is composed of five core proteins: the inner membrane proteins TolA, TolQ and TolR, the periplasmic protein TolB and the outer membrane protein Pal. They form a network linking the inner and outer membranes and the peptidoglycan layer.</text>
</comment>
<comment type="subcellular location">
    <subcellularLocation>
        <location evidence="1 7">Periplasm</location>
    </subcellularLocation>
</comment>
<dbReference type="SUPFAM" id="SSF69304">
    <property type="entry name" value="Tricorn protease N-terminal domain"/>
    <property type="match status" value="1"/>
</dbReference>
<sequence length="436" mass="47328">MQALNRSDWQPSRRSLLAHATALPLMTWPLQDALAQFRVEVSGAGVTQIPVSAVSFRDNGLVNQDMAAIVRADLERSGQFRFVEPLPARLDETSRPEFASWRSKGSDALLTGSVSRLADGRFDVRFRLWDVVRGQDLGGLSYPVSTADLRFAAHRIADYVYEKLTGEKGVFSTRIAYVAKAGQRHTLLVADADGENARATLTSPEPIISPSWAPGGAQLAYVSFESRKPVIYSHDVATGKRRLLANFRGSNSAPTWSPDGRQLVATLSISGNAQIYAMDANGSAPRRLTQSGSIDTEPVFSADGNSIFFVSDRGGSPQIYRMGVQGTNPQRVTFTGNYNISPAPSPDGRWLAFISRVGGAFRLHVMELASGNVTALSETSADESPSFSPNSRLIIYATRDRGQEALMTSTVDGRIKTRLASAGGDIREPEWGPFAR</sequence>
<dbReference type="InterPro" id="IPR011042">
    <property type="entry name" value="6-blade_b-propeller_TolB-like"/>
</dbReference>
<dbReference type="Pfam" id="PF07676">
    <property type="entry name" value="PD40"/>
    <property type="match status" value="5"/>
</dbReference>
<accession>A0A7Y8GTZ2</accession>
<dbReference type="GO" id="GO:0051301">
    <property type="term" value="P:cell division"/>
    <property type="evidence" value="ECO:0007669"/>
    <property type="project" value="UniProtKB-UniRule"/>
</dbReference>
<comment type="similarity">
    <text evidence="2 7">Belongs to the TolB family.</text>
</comment>
<keyword evidence="4 7" id="KW-0732">Signal</keyword>
<dbReference type="HAMAP" id="MF_00671">
    <property type="entry name" value="TolB"/>
    <property type="match status" value="1"/>
</dbReference>
<dbReference type="GO" id="GO:0042597">
    <property type="term" value="C:periplasmic space"/>
    <property type="evidence" value="ECO:0007669"/>
    <property type="project" value="UniProtKB-SubCell"/>
</dbReference>
<evidence type="ECO:0000256" key="7">
    <source>
        <dbReference type="HAMAP-Rule" id="MF_00671"/>
    </source>
</evidence>
<evidence type="ECO:0000256" key="2">
    <source>
        <dbReference type="ARBA" id="ARBA00009820"/>
    </source>
</evidence>
<gene>
    <name evidence="7 9" type="primary">tolB</name>
    <name evidence="9" type="ORF">F3K02_06050</name>
</gene>
<evidence type="ECO:0000256" key="3">
    <source>
        <dbReference type="ARBA" id="ARBA00022618"/>
    </source>
</evidence>
<evidence type="ECO:0000313" key="9">
    <source>
        <dbReference type="EMBL" id="NWF44815.1"/>
    </source>
</evidence>
<dbReference type="GO" id="GO:0017038">
    <property type="term" value="P:protein import"/>
    <property type="evidence" value="ECO:0007669"/>
    <property type="project" value="InterPro"/>
</dbReference>
<dbReference type="EMBL" id="VYGV01000006">
    <property type="protein sequence ID" value="NWF44815.1"/>
    <property type="molecule type" value="Genomic_DNA"/>
</dbReference>
<dbReference type="Gene3D" id="3.40.50.10070">
    <property type="entry name" value="TolB, N-terminal domain"/>
    <property type="match status" value="1"/>
</dbReference>
<dbReference type="InterPro" id="IPR011659">
    <property type="entry name" value="WD40"/>
</dbReference>
<dbReference type="Pfam" id="PF04052">
    <property type="entry name" value="TolB_N"/>
    <property type="match status" value="1"/>
</dbReference>
<evidence type="ECO:0000256" key="4">
    <source>
        <dbReference type="ARBA" id="ARBA00022729"/>
    </source>
</evidence>
<dbReference type="Gene3D" id="2.120.10.30">
    <property type="entry name" value="TolB, C-terminal domain"/>
    <property type="match status" value="1"/>
</dbReference>
<keyword evidence="6 7" id="KW-0131">Cell cycle</keyword>
<dbReference type="AlphaFoldDB" id="A0A7Y8GTZ2"/>
<keyword evidence="10" id="KW-1185">Reference proteome</keyword>